<evidence type="ECO:0000313" key="1">
    <source>
        <dbReference type="EMBL" id="AZL68348.1"/>
    </source>
</evidence>
<dbReference type="KEGG" id="pory:EJA05_11705"/>
<organism evidence="1 2">
    <name type="scientific">Pseudomonas entomophila</name>
    <dbReference type="NCBI Taxonomy" id="312306"/>
    <lineage>
        <taxon>Bacteria</taxon>
        <taxon>Pseudomonadati</taxon>
        <taxon>Pseudomonadota</taxon>
        <taxon>Gammaproteobacteria</taxon>
        <taxon>Pseudomonadales</taxon>
        <taxon>Pseudomonadaceae</taxon>
        <taxon>Pseudomonas</taxon>
    </lineage>
</organism>
<dbReference type="EMBL" id="CP034338">
    <property type="protein sequence ID" value="AZL68348.1"/>
    <property type="molecule type" value="Genomic_DNA"/>
</dbReference>
<accession>A0A3Q8U072</accession>
<protein>
    <submittedName>
        <fullName evidence="1">Uncharacterized protein</fullName>
    </submittedName>
</protein>
<reference evidence="1 2" key="1">
    <citation type="submission" date="2018-12" db="EMBL/GenBank/DDBJ databases">
        <authorList>
            <person name="Li S."/>
            <person name="Yang R."/>
            <person name="Chen G."/>
            <person name="Zou L."/>
            <person name="Zhang C."/>
            <person name="Chen Y."/>
            <person name="Liu Z."/>
            <person name="Li Y."/>
            <person name="Yan Y."/>
            <person name="Huang M."/>
            <person name="Chen T."/>
        </authorList>
    </citation>
    <scope>NUCLEOTIDE SEQUENCE [LARGE SCALE GENOMIC DNA]</scope>
    <source>
        <strain evidence="1 2">1257</strain>
    </source>
</reference>
<proteinExistence type="predicted"/>
<dbReference type="Proteomes" id="UP000268230">
    <property type="component" value="Chromosome"/>
</dbReference>
<sequence>MSLCQDRLGSLEQLLIERIAWVERAFGDELRRRPQLEQLAREALRELEDAKARYGYPPTRPEHRLYFQGLENAHSTVQGSLAIARRAEQGIEIIKPFLSTTRTRKQANFILLDDFDYALEACAHRTGDQATCHAQALQPLRKPLRDALGASHRLLYDAWPPLRAEDVRYPSDWENDCIPLPGSD</sequence>
<name>A0A3Q8U072_9PSED</name>
<dbReference type="AlphaFoldDB" id="A0A3Q8U072"/>
<evidence type="ECO:0000313" key="2">
    <source>
        <dbReference type="Proteomes" id="UP000268230"/>
    </source>
</evidence>
<gene>
    <name evidence="1" type="ORF">EJA05_11705</name>
</gene>